<gene>
    <name evidence="12" type="ORF">CC78DRAFT_525125</name>
</gene>
<dbReference type="Pfam" id="PF02939">
    <property type="entry name" value="UcrQ"/>
    <property type="match status" value="1"/>
</dbReference>
<accession>A0A9P4K368</accession>
<dbReference type="GO" id="GO:0005743">
    <property type="term" value="C:mitochondrial inner membrane"/>
    <property type="evidence" value="ECO:0007669"/>
    <property type="project" value="UniProtKB-SubCell"/>
</dbReference>
<comment type="similarity">
    <text evidence="2 11">Belongs to the UQCRQ/QCR8 family.</text>
</comment>
<evidence type="ECO:0000256" key="4">
    <source>
        <dbReference type="ARBA" id="ARBA00022660"/>
    </source>
</evidence>
<name>A0A9P4K368_9PLEO</name>
<reference evidence="13" key="1">
    <citation type="journal article" date="2020" name="Stud. Mycol.">
        <title>101 Dothideomycetes genomes: A test case for predicting lifestyles and emergence of pathogens.</title>
        <authorList>
            <person name="Haridas S."/>
            <person name="Albert R."/>
            <person name="Binder M."/>
            <person name="Bloem J."/>
            <person name="LaButti K."/>
            <person name="Salamov A."/>
            <person name="Andreopoulos B."/>
            <person name="Baker S."/>
            <person name="Barry K."/>
            <person name="Bills G."/>
            <person name="Bluhm B."/>
            <person name="Cannon C."/>
            <person name="Castanera R."/>
            <person name="Culley D."/>
            <person name="Daum C."/>
            <person name="Ezra D."/>
            <person name="Gonzalez J."/>
            <person name="Henrissat B."/>
            <person name="Kuo A."/>
            <person name="Liang C."/>
            <person name="Lipzen A."/>
            <person name="Lutzoni F."/>
            <person name="Magnuson J."/>
            <person name="Mondo S."/>
            <person name="Nolan M."/>
            <person name="Ohm R."/>
            <person name="Pangilinan J."/>
            <person name="Park H.-J."/>
            <person name="Ramirez L."/>
            <person name="Alfaro M."/>
            <person name="Sun H."/>
            <person name="Tritt A."/>
            <person name="Yoshinaga Y."/>
            <person name="Zwiers L.-H."/>
            <person name="Turgeon B."/>
            <person name="Goodwin S."/>
            <person name="Spatafora J."/>
            <person name="Crous P."/>
            <person name="Grigoriev I."/>
        </authorList>
    </citation>
    <scope>NUCLEOTIDE SEQUENCE [LARGE SCALE GENOMIC DNA]</scope>
    <source>
        <strain evidence="13">CBS 304.66</strain>
    </source>
</reference>
<dbReference type="PANTHER" id="PTHR12119:SF2">
    <property type="entry name" value="CYTOCHROME B-C1 COMPLEX SUBUNIT 8"/>
    <property type="match status" value="1"/>
</dbReference>
<dbReference type="OrthoDB" id="6683853at2759"/>
<evidence type="ECO:0000256" key="10">
    <source>
        <dbReference type="ARBA" id="ARBA00023136"/>
    </source>
</evidence>
<evidence type="ECO:0000256" key="11">
    <source>
        <dbReference type="RuleBase" id="RU368118"/>
    </source>
</evidence>
<keyword evidence="5" id="KW-0812">Transmembrane</keyword>
<keyword evidence="9 11" id="KW-0496">Mitochondrion</keyword>
<sequence length="69" mass="8335">MFPNRQRPFTRAIHNTFFNIFRRARTQNLYWVPPVIVTYYSMSWAIERSELAYFGDIRTVAMRLVGNMD</sequence>
<keyword evidence="13" id="KW-1185">Reference proteome</keyword>
<evidence type="ECO:0000313" key="13">
    <source>
        <dbReference type="Proteomes" id="UP000800093"/>
    </source>
</evidence>
<dbReference type="Gene3D" id="1.20.5.210">
    <property type="entry name" value="Cytochrome b-c1 complex subunit 8"/>
    <property type="match status" value="1"/>
</dbReference>
<dbReference type="PANTHER" id="PTHR12119">
    <property type="entry name" value="UBIQUINOL-CYTOCHROME C REDUCTASE COMPLEX UBIQUINONE-BINDING PROTEIN QP-C"/>
    <property type="match status" value="1"/>
</dbReference>
<dbReference type="InterPro" id="IPR004205">
    <property type="entry name" value="Cyt_bc1_su8"/>
</dbReference>
<dbReference type="InterPro" id="IPR036642">
    <property type="entry name" value="Cyt_bc1_su8_sf"/>
</dbReference>
<keyword evidence="7 11" id="KW-0249">Electron transport</keyword>
<keyword evidence="3 11" id="KW-0813">Transport</keyword>
<dbReference type="EMBL" id="ML986713">
    <property type="protein sequence ID" value="KAF2259300.1"/>
    <property type="molecule type" value="Genomic_DNA"/>
</dbReference>
<dbReference type="Proteomes" id="UP000800093">
    <property type="component" value="Unassembled WGS sequence"/>
</dbReference>
<evidence type="ECO:0000256" key="3">
    <source>
        <dbReference type="ARBA" id="ARBA00022448"/>
    </source>
</evidence>
<keyword evidence="4 11" id="KW-0679">Respiratory chain</keyword>
<comment type="subunit">
    <text evidence="11">Component of the ubiquinol-cytochrome c oxidoreductase (cytochrome b-c1 complex, complex III, CIII), a multisubunit enzyme composed of 3 respiratory subunits cytochrome b, cytochrome c1 and Rieske protein, 2 core protein subunits, and additional low-molecular weight protein subunits. The complex exists as an obligatory dimer and forms supercomplexes (SCs) in the inner mitochondrial membrane with cytochrome c oxidase (complex IV, CIV).</text>
</comment>
<evidence type="ECO:0000256" key="8">
    <source>
        <dbReference type="ARBA" id="ARBA00022989"/>
    </source>
</evidence>
<proteinExistence type="inferred from homology"/>
<dbReference type="GO" id="GO:0006122">
    <property type="term" value="P:mitochondrial electron transport, ubiquinol to cytochrome c"/>
    <property type="evidence" value="ECO:0007669"/>
    <property type="project" value="UniProtKB-UniRule"/>
</dbReference>
<keyword evidence="6 11" id="KW-0999">Mitochondrion inner membrane</keyword>
<evidence type="ECO:0000256" key="7">
    <source>
        <dbReference type="ARBA" id="ARBA00022982"/>
    </source>
</evidence>
<comment type="caution">
    <text evidence="12">The sequence shown here is derived from an EMBL/GenBank/DDBJ whole genome shotgun (WGS) entry which is preliminary data.</text>
</comment>
<evidence type="ECO:0000313" key="12">
    <source>
        <dbReference type="EMBL" id="KAF2259300.1"/>
    </source>
</evidence>
<dbReference type="GO" id="GO:0045275">
    <property type="term" value="C:respiratory chain complex III"/>
    <property type="evidence" value="ECO:0007669"/>
    <property type="project" value="UniProtKB-UniRule"/>
</dbReference>
<comment type="subcellular location">
    <subcellularLocation>
        <location evidence="1 11">Mitochondrion inner membrane</location>
        <topology evidence="1 11">Single-pass membrane protein</topology>
    </subcellularLocation>
</comment>
<organism evidence="12 13">
    <name type="scientific">Lojkania enalia</name>
    <dbReference type="NCBI Taxonomy" id="147567"/>
    <lineage>
        <taxon>Eukaryota</taxon>
        <taxon>Fungi</taxon>
        <taxon>Dikarya</taxon>
        <taxon>Ascomycota</taxon>
        <taxon>Pezizomycotina</taxon>
        <taxon>Dothideomycetes</taxon>
        <taxon>Pleosporomycetidae</taxon>
        <taxon>Pleosporales</taxon>
        <taxon>Pleosporales incertae sedis</taxon>
        <taxon>Lojkania</taxon>
    </lineage>
</organism>
<dbReference type="AlphaFoldDB" id="A0A9P4K368"/>
<evidence type="ECO:0000256" key="2">
    <source>
        <dbReference type="ARBA" id="ARBA00007668"/>
    </source>
</evidence>
<dbReference type="SUPFAM" id="SSF81508">
    <property type="entry name" value="Ubiquinone-binding protein QP-C of cytochrome bc1 complex (Ubiquinol-cytochrome c reductase)"/>
    <property type="match status" value="1"/>
</dbReference>
<evidence type="ECO:0000256" key="6">
    <source>
        <dbReference type="ARBA" id="ARBA00022792"/>
    </source>
</evidence>
<evidence type="ECO:0000256" key="5">
    <source>
        <dbReference type="ARBA" id="ARBA00022692"/>
    </source>
</evidence>
<comment type="function">
    <text evidence="11">Component of the ubiquinol-cytochrome c oxidoreductase, a multisubunit transmembrane complex that is part of the mitochondrial electron transport chain which drives oxidative phosphorylation. The complex plays an important role in the uptake of multiple carbon sources present in different host niches.</text>
</comment>
<keyword evidence="8" id="KW-1133">Transmembrane helix</keyword>
<evidence type="ECO:0000256" key="9">
    <source>
        <dbReference type="ARBA" id="ARBA00023128"/>
    </source>
</evidence>
<protein>
    <recommendedName>
        <fullName evidence="11">Cytochrome b-c1 complex subunit 8</fullName>
    </recommendedName>
    <alternativeName>
        <fullName evidence="11">Complex III subunit 8</fullName>
    </alternativeName>
</protein>
<keyword evidence="10" id="KW-0472">Membrane</keyword>
<evidence type="ECO:0000256" key="1">
    <source>
        <dbReference type="ARBA" id="ARBA00004434"/>
    </source>
</evidence>